<dbReference type="PANTHER" id="PTHR18968:SF13">
    <property type="entry name" value="ACETOLACTATE SYNTHASE CATALYTIC SUBUNIT, MITOCHONDRIAL"/>
    <property type="match status" value="1"/>
</dbReference>
<keyword evidence="8" id="KW-1185">Reference proteome</keyword>
<evidence type="ECO:0000259" key="4">
    <source>
        <dbReference type="Pfam" id="PF00205"/>
    </source>
</evidence>
<dbReference type="CDD" id="cd07035">
    <property type="entry name" value="TPP_PYR_POX_like"/>
    <property type="match status" value="1"/>
</dbReference>
<gene>
    <name evidence="7" type="primary">ilvB</name>
    <name evidence="7" type="ORF">GCM10010365_14590</name>
</gene>
<evidence type="ECO:0000259" key="6">
    <source>
        <dbReference type="Pfam" id="PF02776"/>
    </source>
</evidence>
<dbReference type="InterPro" id="IPR012000">
    <property type="entry name" value="Thiamin_PyroP_enz_cen_dom"/>
</dbReference>
<dbReference type="InterPro" id="IPR045229">
    <property type="entry name" value="TPP_enz"/>
</dbReference>
<evidence type="ECO:0000313" key="7">
    <source>
        <dbReference type="EMBL" id="GGY97246.1"/>
    </source>
</evidence>
<dbReference type="InterPro" id="IPR011766">
    <property type="entry name" value="TPP_enzyme_TPP-bd"/>
</dbReference>
<dbReference type="RefSeq" id="WP_189856550.1">
    <property type="nucleotide sequence ID" value="NZ_BMVW01000002.1"/>
</dbReference>
<dbReference type="FunFam" id="3.40.50.970:FF:000007">
    <property type="entry name" value="Acetolactate synthase"/>
    <property type="match status" value="1"/>
</dbReference>
<keyword evidence="2 3" id="KW-0786">Thiamine pyrophosphate</keyword>
<reference evidence="7" key="1">
    <citation type="journal article" date="2014" name="Int. J. Syst. Evol. Microbiol.">
        <title>Complete genome sequence of Corynebacterium casei LMG S-19264T (=DSM 44701T), isolated from a smear-ripened cheese.</title>
        <authorList>
            <consortium name="US DOE Joint Genome Institute (JGI-PGF)"/>
            <person name="Walter F."/>
            <person name="Albersmeier A."/>
            <person name="Kalinowski J."/>
            <person name="Ruckert C."/>
        </authorList>
    </citation>
    <scope>NUCLEOTIDE SEQUENCE</scope>
    <source>
        <strain evidence="7">JCM 4815</strain>
    </source>
</reference>
<dbReference type="GO" id="GO:0000287">
    <property type="term" value="F:magnesium ion binding"/>
    <property type="evidence" value="ECO:0007669"/>
    <property type="project" value="InterPro"/>
</dbReference>
<evidence type="ECO:0000256" key="2">
    <source>
        <dbReference type="ARBA" id="ARBA00023052"/>
    </source>
</evidence>
<dbReference type="CDD" id="cd00568">
    <property type="entry name" value="TPP_enzymes"/>
    <property type="match status" value="1"/>
</dbReference>
<dbReference type="Gene3D" id="3.40.50.1220">
    <property type="entry name" value="TPP-binding domain"/>
    <property type="match status" value="1"/>
</dbReference>
<dbReference type="GO" id="GO:0030976">
    <property type="term" value="F:thiamine pyrophosphate binding"/>
    <property type="evidence" value="ECO:0007669"/>
    <property type="project" value="InterPro"/>
</dbReference>
<dbReference type="Proteomes" id="UP000622166">
    <property type="component" value="Unassembled WGS sequence"/>
</dbReference>
<dbReference type="GO" id="GO:0050660">
    <property type="term" value="F:flavin adenine dinucleotide binding"/>
    <property type="evidence" value="ECO:0007669"/>
    <property type="project" value="TreeGrafter"/>
</dbReference>
<dbReference type="Pfam" id="PF02776">
    <property type="entry name" value="TPP_enzyme_N"/>
    <property type="match status" value="1"/>
</dbReference>
<sequence length="581" mass="60865">MRNGAELLVDALVRHGVDTVFGYPGDTSIAFYDVLARRADEIRHVLTRDERHAGFAADAYTRTTRRIGVCEAPSGAGAVYLASGLAEAFASSIPVLAITTDNNRRSHGTAPISEVDQEQLFAACTKWRRSATRTSDIPALVGEAIAAATQGRPGPVVLILPEDVLEGAPEDTAPVPGETEPAPEAAAVTVVPGRRDAAPAEPVRQAAARLAAAERPVVVAGGGAHLSGAGAELVRLADHLGMPVGTSIHGKGIIDEAHPFALGVVGSNGARDYANAWVAESDLVLFVGTRANATDTLGFTTPARNGPAILHIETDTERAGRNYPGSVALVGDATTVLGQLRAQVPAVPDSVRADRARRLAAARARWARDGAESTAALAPEVLFPRDLVRVLGDAFGRNTWVVADAGTPTPYLACYWEAPGDGWRVVIPRGHGPLGYAVPASIGVAVAHPGERVLCLTTENSVAMAVGEWETAKRLGLPVTYVVLDNRSMAWIKMIQHLYAGGRYFAVDPGPLDPVQLGLGMGLSGARARSLDEFADLAKKAADQDGPSLIHVAVPEHMDVPPPVPVWQAALSGESSSRPIH</sequence>
<comment type="similarity">
    <text evidence="1 3">Belongs to the TPP enzyme family.</text>
</comment>
<dbReference type="GO" id="GO:0005948">
    <property type="term" value="C:acetolactate synthase complex"/>
    <property type="evidence" value="ECO:0007669"/>
    <property type="project" value="TreeGrafter"/>
</dbReference>
<dbReference type="GO" id="GO:0003984">
    <property type="term" value="F:acetolactate synthase activity"/>
    <property type="evidence" value="ECO:0007669"/>
    <property type="project" value="TreeGrafter"/>
</dbReference>
<protein>
    <submittedName>
        <fullName evidence="7">Acetolactate synthase</fullName>
    </submittedName>
</protein>
<dbReference type="PANTHER" id="PTHR18968">
    <property type="entry name" value="THIAMINE PYROPHOSPHATE ENZYMES"/>
    <property type="match status" value="1"/>
</dbReference>
<dbReference type="SUPFAM" id="SSF52467">
    <property type="entry name" value="DHS-like NAD/FAD-binding domain"/>
    <property type="match status" value="1"/>
</dbReference>
<dbReference type="InterPro" id="IPR029061">
    <property type="entry name" value="THDP-binding"/>
</dbReference>
<evidence type="ECO:0000259" key="5">
    <source>
        <dbReference type="Pfam" id="PF02775"/>
    </source>
</evidence>
<dbReference type="SUPFAM" id="SSF52518">
    <property type="entry name" value="Thiamin diphosphate-binding fold (THDP-binding)"/>
    <property type="match status" value="2"/>
</dbReference>
<evidence type="ECO:0000256" key="1">
    <source>
        <dbReference type="ARBA" id="ARBA00007812"/>
    </source>
</evidence>
<proteinExistence type="inferred from homology"/>
<evidence type="ECO:0000313" key="8">
    <source>
        <dbReference type="Proteomes" id="UP000622166"/>
    </source>
</evidence>
<feature type="domain" description="Thiamine pyrophosphate enzyme central" evidence="4">
    <location>
        <begin position="203"/>
        <end position="340"/>
    </location>
</feature>
<dbReference type="Gene3D" id="3.40.50.970">
    <property type="match status" value="2"/>
</dbReference>
<feature type="domain" description="Thiamine pyrophosphate enzyme TPP-binding" evidence="5">
    <location>
        <begin position="404"/>
        <end position="552"/>
    </location>
</feature>
<reference evidence="7" key="2">
    <citation type="submission" date="2020-09" db="EMBL/GenBank/DDBJ databases">
        <authorList>
            <person name="Sun Q."/>
            <person name="Ohkuma M."/>
        </authorList>
    </citation>
    <scope>NUCLEOTIDE SEQUENCE</scope>
    <source>
        <strain evidence="7">JCM 4815</strain>
    </source>
</reference>
<dbReference type="GO" id="GO:0009097">
    <property type="term" value="P:isoleucine biosynthetic process"/>
    <property type="evidence" value="ECO:0007669"/>
    <property type="project" value="TreeGrafter"/>
</dbReference>
<name>A0A918UEJ7_9ACTN</name>
<accession>A0A918UEJ7</accession>
<dbReference type="InterPro" id="IPR012001">
    <property type="entry name" value="Thiamin_PyroP_enz_TPP-bd_dom"/>
</dbReference>
<dbReference type="GO" id="GO:0009099">
    <property type="term" value="P:L-valine biosynthetic process"/>
    <property type="evidence" value="ECO:0007669"/>
    <property type="project" value="TreeGrafter"/>
</dbReference>
<dbReference type="Pfam" id="PF00205">
    <property type="entry name" value="TPP_enzyme_M"/>
    <property type="match status" value="1"/>
</dbReference>
<organism evidence="7 8">
    <name type="scientific">Streptomyces poonensis</name>
    <dbReference type="NCBI Taxonomy" id="68255"/>
    <lineage>
        <taxon>Bacteria</taxon>
        <taxon>Bacillati</taxon>
        <taxon>Actinomycetota</taxon>
        <taxon>Actinomycetes</taxon>
        <taxon>Kitasatosporales</taxon>
        <taxon>Streptomycetaceae</taxon>
        <taxon>Streptomyces</taxon>
    </lineage>
</organism>
<dbReference type="AlphaFoldDB" id="A0A918UEJ7"/>
<dbReference type="EMBL" id="BMVW01000002">
    <property type="protein sequence ID" value="GGY97246.1"/>
    <property type="molecule type" value="Genomic_DNA"/>
</dbReference>
<comment type="caution">
    <text evidence="7">The sequence shown here is derived from an EMBL/GenBank/DDBJ whole genome shotgun (WGS) entry which is preliminary data.</text>
</comment>
<dbReference type="InterPro" id="IPR029035">
    <property type="entry name" value="DHS-like_NAD/FAD-binding_dom"/>
</dbReference>
<evidence type="ECO:0000256" key="3">
    <source>
        <dbReference type="RuleBase" id="RU362132"/>
    </source>
</evidence>
<feature type="domain" description="Thiamine pyrophosphate enzyme N-terminal TPP-binding" evidence="6">
    <location>
        <begin position="3"/>
        <end position="119"/>
    </location>
</feature>
<dbReference type="Pfam" id="PF02775">
    <property type="entry name" value="TPP_enzyme_C"/>
    <property type="match status" value="1"/>
</dbReference>